<keyword evidence="2" id="KW-1185">Reference proteome</keyword>
<accession>A0A5C5Z3X9</accession>
<sequence length="79" mass="8960">MWGGPDCNGSHDNVKKSGSLALVASKRVHVPALARHRRIFRLIYKFAFDEFCIVKAIDEFGVLKHFVMERSGGRNPFDL</sequence>
<dbReference type="Proteomes" id="UP000315010">
    <property type="component" value="Unassembled WGS sequence"/>
</dbReference>
<comment type="caution">
    <text evidence="1">The sequence shown here is derived from an EMBL/GenBank/DDBJ whole genome shotgun (WGS) entry which is preliminary data.</text>
</comment>
<evidence type="ECO:0000313" key="2">
    <source>
        <dbReference type="Proteomes" id="UP000315010"/>
    </source>
</evidence>
<name>A0A5C5Z3X9_9BACT</name>
<organism evidence="1 2">
    <name type="scientific">Novipirellula herctigrandis</name>
    <dbReference type="NCBI Taxonomy" id="2527986"/>
    <lineage>
        <taxon>Bacteria</taxon>
        <taxon>Pseudomonadati</taxon>
        <taxon>Planctomycetota</taxon>
        <taxon>Planctomycetia</taxon>
        <taxon>Pirellulales</taxon>
        <taxon>Pirellulaceae</taxon>
        <taxon>Novipirellula</taxon>
    </lineage>
</organism>
<dbReference type="AlphaFoldDB" id="A0A5C5Z3X9"/>
<dbReference type="EMBL" id="SJPJ01000001">
    <property type="protein sequence ID" value="TWT82082.1"/>
    <property type="molecule type" value="Genomic_DNA"/>
</dbReference>
<gene>
    <name evidence="1" type="ORF">CA13_35420</name>
</gene>
<reference evidence="1 2" key="1">
    <citation type="submission" date="2019-02" db="EMBL/GenBank/DDBJ databases">
        <title>Deep-cultivation of Planctomycetes and their phenomic and genomic characterization uncovers novel biology.</title>
        <authorList>
            <person name="Wiegand S."/>
            <person name="Jogler M."/>
            <person name="Boedeker C."/>
            <person name="Pinto D."/>
            <person name="Vollmers J."/>
            <person name="Rivas-Marin E."/>
            <person name="Kohn T."/>
            <person name="Peeters S.H."/>
            <person name="Heuer A."/>
            <person name="Rast P."/>
            <person name="Oberbeckmann S."/>
            <person name="Bunk B."/>
            <person name="Jeske O."/>
            <person name="Meyerdierks A."/>
            <person name="Storesund J.E."/>
            <person name="Kallscheuer N."/>
            <person name="Luecker S."/>
            <person name="Lage O.M."/>
            <person name="Pohl T."/>
            <person name="Merkel B.J."/>
            <person name="Hornburger P."/>
            <person name="Mueller R.-W."/>
            <person name="Bruemmer F."/>
            <person name="Labrenz M."/>
            <person name="Spormann A.M."/>
            <person name="Op Den Camp H."/>
            <person name="Overmann J."/>
            <person name="Amann R."/>
            <person name="Jetten M.S.M."/>
            <person name="Mascher T."/>
            <person name="Medema M.H."/>
            <person name="Devos D.P."/>
            <person name="Kaster A.-K."/>
            <person name="Ovreas L."/>
            <person name="Rohde M."/>
            <person name="Galperin M.Y."/>
            <person name="Jogler C."/>
        </authorList>
    </citation>
    <scope>NUCLEOTIDE SEQUENCE [LARGE SCALE GENOMIC DNA]</scope>
    <source>
        <strain evidence="1 2">CA13</strain>
    </source>
</reference>
<protein>
    <submittedName>
        <fullName evidence="1">Uncharacterized protein</fullName>
    </submittedName>
</protein>
<evidence type="ECO:0000313" key="1">
    <source>
        <dbReference type="EMBL" id="TWT82082.1"/>
    </source>
</evidence>
<proteinExistence type="predicted"/>